<dbReference type="RefSeq" id="XP_024393731.1">
    <property type="nucleotide sequence ID" value="XM_024537963.2"/>
</dbReference>
<dbReference type="FunCoup" id="A0A2K1JJ66">
    <property type="interactions" value="6"/>
</dbReference>
<evidence type="ECO:0000259" key="1">
    <source>
        <dbReference type="Pfam" id="PF00561"/>
    </source>
</evidence>
<dbReference type="Gene3D" id="3.40.50.1820">
    <property type="entry name" value="alpha/beta hydrolase"/>
    <property type="match status" value="1"/>
</dbReference>
<sequence length="471" mass="52821">MAFLSFERTAEVFATVLNCIVFGLCDLVDKLLCPVFRFLDWQFDRNSSPCHCAHPTASKLQVEGRNYAQDFWTGPSHTLYDRRKWWSRVWKNSRGEKLGAKAEKARLAATLPAIVGKLKAKTWAVVSSSSNALDQEVVKKNRARSACWSDCQCKICTAWLTRENSLYVHADCKDFSVANGEDFKSKAAAHNVIFLHGFLSSSSFWVDTVLPHLSPEVRSSHRLFAVDVLGFGKSPRPDDFLYTNGDHVEMIRRSVLEKYGIRKFHLVAHSMGCTIALALAGQDPAAVNSITILAPLYFSTRPGVPPASYALSNVAPQKIWPIFAFVHSLMSWYEHLGRVVCLVFCKHHRFWIPLMTFVARLLGSRMPPSFIHDYMQHSHRSAFKMLHNTICVGPFVIEHSMAKLANAGRHVHVIHGEDDMTCSVECGIALSQKFSNVMLSRIPGADHLSVVLGREQELARELGAQILGHSQ</sequence>
<dbReference type="Pfam" id="PF00561">
    <property type="entry name" value="Abhydrolase_1"/>
    <property type="match status" value="1"/>
</dbReference>
<dbReference type="EnsemblPlants" id="Pp3c14_24760V3.1">
    <property type="protein sequence ID" value="Pp3c14_24760V3.1"/>
    <property type="gene ID" value="Pp3c14_24760"/>
</dbReference>
<dbReference type="PANTHER" id="PTHR43689">
    <property type="entry name" value="HYDROLASE"/>
    <property type="match status" value="1"/>
</dbReference>
<reference evidence="2 4" key="1">
    <citation type="journal article" date="2008" name="Science">
        <title>The Physcomitrella genome reveals evolutionary insights into the conquest of land by plants.</title>
        <authorList>
            <person name="Rensing S."/>
            <person name="Lang D."/>
            <person name="Zimmer A."/>
            <person name="Terry A."/>
            <person name="Salamov A."/>
            <person name="Shapiro H."/>
            <person name="Nishiyama T."/>
            <person name="Perroud P.-F."/>
            <person name="Lindquist E."/>
            <person name="Kamisugi Y."/>
            <person name="Tanahashi T."/>
            <person name="Sakakibara K."/>
            <person name="Fujita T."/>
            <person name="Oishi K."/>
            <person name="Shin-I T."/>
            <person name="Kuroki Y."/>
            <person name="Toyoda A."/>
            <person name="Suzuki Y."/>
            <person name="Hashimoto A."/>
            <person name="Yamaguchi K."/>
            <person name="Sugano A."/>
            <person name="Kohara Y."/>
            <person name="Fujiyama A."/>
            <person name="Anterola A."/>
            <person name="Aoki S."/>
            <person name="Ashton N."/>
            <person name="Barbazuk W.B."/>
            <person name="Barker E."/>
            <person name="Bennetzen J."/>
            <person name="Bezanilla M."/>
            <person name="Blankenship R."/>
            <person name="Cho S.H."/>
            <person name="Dutcher S."/>
            <person name="Estelle M."/>
            <person name="Fawcett J.A."/>
            <person name="Gundlach H."/>
            <person name="Hanada K."/>
            <person name="Heyl A."/>
            <person name="Hicks K.A."/>
            <person name="Hugh J."/>
            <person name="Lohr M."/>
            <person name="Mayer K."/>
            <person name="Melkozernov A."/>
            <person name="Murata T."/>
            <person name="Nelson D."/>
            <person name="Pils B."/>
            <person name="Prigge M."/>
            <person name="Reiss B."/>
            <person name="Renner T."/>
            <person name="Rombauts S."/>
            <person name="Rushton P."/>
            <person name="Sanderfoot A."/>
            <person name="Schween G."/>
            <person name="Shiu S.-H."/>
            <person name="Stueber K."/>
            <person name="Theodoulou F.L."/>
            <person name="Tu H."/>
            <person name="Van de Peer Y."/>
            <person name="Verrier P.J."/>
            <person name="Waters E."/>
            <person name="Wood A."/>
            <person name="Yang L."/>
            <person name="Cove D."/>
            <person name="Cuming A."/>
            <person name="Hasebe M."/>
            <person name="Lucas S."/>
            <person name="Mishler D.B."/>
            <person name="Reski R."/>
            <person name="Grigoriev I."/>
            <person name="Quatrano R.S."/>
            <person name="Boore J.L."/>
        </authorList>
    </citation>
    <scope>NUCLEOTIDE SEQUENCE [LARGE SCALE GENOMIC DNA]</scope>
    <source>
        <strain evidence="3 4">cv. Gransden 2004</strain>
    </source>
</reference>
<dbReference type="AlphaFoldDB" id="A0A2K1JJ66"/>
<gene>
    <name evidence="3" type="primary">LOC112291028</name>
    <name evidence="2" type="ORF">PHYPA_018997</name>
</gene>
<dbReference type="GO" id="GO:0016787">
    <property type="term" value="F:hydrolase activity"/>
    <property type="evidence" value="ECO:0000318"/>
    <property type="project" value="GO_Central"/>
</dbReference>
<dbReference type="PaxDb" id="3218-PP1S69_160V6.1"/>
<protein>
    <recommendedName>
        <fullName evidence="1">AB hydrolase-1 domain-containing protein</fullName>
    </recommendedName>
</protein>
<proteinExistence type="predicted"/>
<feature type="domain" description="AB hydrolase-1" evidence="1">
    <location>
        <begin position="192"/>
        <end position="450"/>
    </location>
</feature>
<dbReference type="STRING" id="3218.A0A2K1JJ66"/>
<reference evidence="2 4" key="2">
    <citation type="journal article" date="2018" name="Plant J.">
        <title>The Physcomitrella patens chromosome-scale assembly reveals moss genome structure and evolution.</title>
        <authorList>
            <person name="Lang D."/>
            <person name="Ullrich K.K."/>
            <person name="Murat F."/>
            <person name="Fuchs J."/>
            <person name="Jenkins J."/>
            <person name="Haas F.B."/>
            <person name="Piednoel M."/>
            <person name="Gundlach H."/>
            <person name="Van Bel M."/>
            <person name="Meyberg R."/>
            <person name="Vives C."/>
            <person name="Morata J."/>
            <person name="Symeonidi A."/>
            <person name="Hiss M."/>
            <person name="Muchero W."/>
            <person name="Kamisugi Y."/>
            <person name="Saleh O."/>
            <person name="Blanc G."/>
            <person name="Decker E.L."/>
            <person name="van Gessel N."/>
            <person name="Grimwood J."/>
            <person name="Hayes R.D."/>
            <person name="Graham S.W."/>
            <person name="Gunter L.E."/>
            <person name="McDaniel S.F."/>
            <person name="Hoernstein S.N.W."/>
            <person name="Larsson A."/>
            <person name="Li F.W."/>
            <person name="Perroud P.F."/>
            <person name="Phillips J."/>
            <person name="Ranjan P."/>
            <person name="Rokshar D.S."/>
            <person name="Rothfels C.J."/>
            <person name="Schneider L."/>
            <person name="Shu S."/>
            <person name="Stevenson D.W."/>
            <person name="Thummler F."/>
            <person name="Tillich M."/>
            <person name="Villarreal Aguilar J.C."/>
            <person name="Widiez T."/>
            <person name="Wong G.K."/>
            <person name="Wymore A."/>
            <person name="Zhang Y."/>
            <person name="Zimmer A.D."/>
            <person name="Quatrano R.S."/>
            <person name="Mayer K.F.X."/>
            <person name="Goodstein D."/>
            <person name="Casacuberta J.M."/>
            <person name="Vandepoele K."/>
            <person name="Reski R."/>
            <person name="Cuming A.C."/>
            <person name="Tuskan G.A."/>
            <person name="Maumus F."/>
            <person name="Salse J."/>
            <person name="Schmutz J."/>
            <person name="Rensing S.A."/>
        </authorList>
    </citation>
    <scope>NUCLEOTIDE SEQUENCE [LARGE SCALE GENOMIC DNA]</scope>
    <source>
        <strain evidence="3 4">cv. Gransden 2004</strain>
    </source>
</reference>
<dbReference type="OMA" id="VCWYEHI"/>
<dbReference type="Gramene" id="Pp3c14_24760V3.2">
    <property type="protein sequence ID" value="Pp3c14_24760V3.2"/>
    <property type="gene ID" value="Pp3c14_24760"/>
</dbReference>
<dbReference type="SUPFAM" id="SSF53474">
    <property type="entry name" value="alpha/beta-Hydrolases"/>
    <property type="match status" value="1"/>
</dbReference>
<dbReference type="EnsemblPlants" id="Pp3c14_24760V3.2">
    <property type="protein sequence ID" value="Pp3c14_24760V3.2"/>
    <property type="gene ID" value="Pp3c14_24760"/>
</dbReference>
<evidence type="ECO:0000313" key="4">
    <source>
        <dbReference type="Proteomes" id="UP000006727"/>
    </source>
</evidence>
<organism evidence="2">
    <name type="scientific">Physcomitrium patens</name>
    <name type="common">Spreading-leaved earth moss</name>
    <name type="synonym">Physcomitrella patens</name>
    <dbReference type="NCBI Taxonomy" id="3218"/>
    <lineage>
        <taxon>Eukaryota</taxon>
        <taxon>Viridiplantae</taxon>
        <taxon>Streptophyta</taxon>
        <taxon>Embryophyta</taxon>
        <taxon>Bryophyta</taxon>
        <taxon>Bryophytina</taxon>
        <taxon>Bryopsida</taxon>
        <taxon>Funariidae</taxon>
        <taxon>Funariales</taxon>
        <taxon>Funariaceae</taxon>
        <taxon>Physcomitrium</taxon>
    </lineage>
</organism>
<name>A0A2K1JJ66_PHYPA</name>
<dbReference type="KEGG" id="ppp:112291028"/>
<keyword evidence="4" id="KW-1185">Reference proteome</keyword>
<evidence type="ECO:0000313" key="3">
    <source>
        <dbReference type="EnsemblPlants" id="Pp3c14_24760V3.1"/>
    </source>
</evidence>
<evidence type="ECO:0000313" key="2">
    <source>
        <dbReference type="EMBL" id="PNR41594.1"/>
    </source>
</evidence>
<accession>A0A2K1JJ66</accession>
<dbReference type="Proteomes" id="UP000006727">
    <property type="component" value="Chromosome 14"/>
</dbReference>
<dbReference type="OrthoDB" id="284184at2759"/>
<dbReference type="InterPro" id="IPR029058">
    <property type="entry name" value="AB_hydrolase_fold"/>
</dbReference>
<dbReference type="InterPro" id="IPR000073">
    <property type="entry name" value="AB_hydrolase_1"/>
</dbReference>
<dbReference type="Gramene" id="Pp3c14_24760V3.1">
    <property type="protein sequence ID" value="Pp3c14_24760V3.1"/>
    <property type="gene ID" value="Pp3c14_24760"/>
</dbReference>
<dbReference type="PANTHER" id="PTHR43689:SF14">
    <property type="entry name" value="LYSOPHOSPHOLIPASE BODYGUARD 4-RELATED"/>
    <property type="match status" value="1"/>
</dbReference>
<dbReference type="EMBL" id="ABEU02000014">
    <property type="protein sequence ID" value="PNR41594.1"/>
    <property type="molecule type" value="Genomic_DNA"/>
</dbReference>
<reference evidence="3" key="3">
    <citation type="submission" date="2020-12" db="UniProtKB">
        <authorList>
            <consortium name="EnsemblPlants"/>
        </authorList>
    </citation>
    <scope>IDENTIFICATION</scope>
</reference>
<dbReference type="GeneID" id="112291028"/>